<evidence type="ECO:0000313" key="1">
    <source>
        <dbReference type="EMBL" id="KAH3868250.1"/>
    </source>
</evidence>
<name>A0A9D4LZX1_DREPO</name>
<reference evidence="1" key="1">
    <citation type="journal article" date="2019" name="bioRxiv">
        <title>The Genome of the Zebra Mussel, Dreissena polymorpha: A Resource for Invasive Species Research.</title>
        <authorList>
            <person name="McCartney M.A."/>
            <person name="Auch B."/>
            <person name="Kono T."/>
            <person name="Mallez S."/>
            <person name="Zhang Y."/>
            <person name="Obille A."/>
            <person name="Becker A."/>
            <person name="Abrahante J.E."/>
            <person name="Garbe J."/>
            <person name="Badalamenti J.P."/>
            <person name="Herman A."/>
            <person name="Mangelson H."/>
            <person name="Liachko I."/>
            <person name="Sullivan S."/>
            <person name="Sone E.D."/>
            <person name="Koren S."/>
            <person name="Silverstein K.A.T."/>
            <person name="Beckman K.B."/>
            <person name="Gohl D.M."/>
        </authorList>
    </citation>
    <scope>NUCLEOTIDE SEQUENCE</scope>
    <source>
        <strain evidence="1">Duluth1</strain>
        <tissue evidence="1">Whole animal</tissue>
    </source>
</reference>
<gene>
    <name evidence="1" type="ORF">DPMN_031391</name>
</gene>
<comment type="caution">
    <text evidence="1">The sequence shown here is derived from an EMBL/GenBank/DDBJ whole genome shotgun (WGS) entry which is preliminary data.</text>
</comment>
<evidence type="ECO:0000313" key="2">
    <source>
        <dbReference type="Proteomes" id="UP000828390"/>
    </source>
</evidence>
<dbReference type="EMBL" id="JAIWYP010000002">
    <property type="protein sequence ID" value="KAH3868250.1"/>
    <property type="molecule type" value="Genomic_DNA"/>
</dbReference>
<proteinExistence type="predicted"/>
<protein>
    <submittedName>
        <fullName evidence="1">Uncharacterized protein</fullName>
    </submittedName>
</protein>
<dbReference type="Proteomes" id="UP000828390">
    <property type="component" value="Unassembled WGS sequence"/>
</dbReference>
<reference evidence="1" key="2">
    <citation type="submission" date="2020-11" db="EMBL/GenBank/DDBJ databases">
        <authorList>
            <person name="McCartney M.A."/>
            <person name="Auch B."/>
            <person name="Kono T."/>
            <person name="Mallez S."/>
            <person name="Becker A."/>
            <person name="Gohl D.M."/>
            <person name="Silverstein K.A.T."/>
            <person name="Koren S."/>
            <person name="Bechman K.B."/>
            <person name="Herman A."/>
            <person name="Abrahante J.E."/>
            <person name="Garbe J."/>
        </authorList>
    </citation>
    <scope>NUCLEOTIDE SEQUENCE</scope>
    <source>
        <strain evidence="1">Duluth1</strain>
        <tissue evidence="1">Whole animal</tissue>
    </source>
</reference>
<accession>A0A9D4LZX1</accession>
<sequence length="101" mass="11458">MGFPFTIQDNSDVVSSHQTGHYRRGFLSTYRTLQMGLTLSPNQTLQKGFPLTIPDISHITDGVSFHNTGHYRWGFLSPNQTLQMGFPLTIQDTTDRVSFHN</sequence>
<dbReference type="AlphaFoldDB" id="A0A9D4LZX1"/>
<keyword evidence="2" id="KW-1185">Reference proteome</keyword>
<organism evidence="1 2">
    <name type="scientific">Dreissena polymorpha</name>
    <name type="common">Zebra mussel</name>
    <name type="synonym">Mytilus polymorpha</name>
    <dbReference type="NCBI Taxonomy" id="45954"/>
    <lineage>
        <taxon>Eukaryota</taxon>
        <taxon>Metazoa</taxon>
        <taxon>Spiralia</taxon>
        <taxon>Lophotrochozoa</taxon>
        <taxon>Mollusca</taxon>
        <taxon>Bivalvia</taxon>
        <taxon>Autobranchia</taxon>
        <taxon>Heteroconchia</taxon>
        <taxon>Euheterodonta</taxon>
        <taxon>Imparidentia</taxon>
        <taxon>Neoheterodontei</taxon>
        <taxon>Myida</taxon>
        <taxon>Dreissenoidea</taxon>
        <taxon>Dreissenidae</taxon>
        <taxon>Dreissena</taxon>
    </lineage>
</organism>